<feature type="region of interest" description="Disordered" evidence="1">
    <location>
        <begin position="121"/>
        <end position="142"/>
    </location>
</feature>
<organism evidence="2 3">
    <name type="scientific">Streptomyces roseolus</name>
    <dbReference type="NCBI Taxonomy" id="67358"/>
    <lineage>
        <taxon>Bacteria</taxon>
        <taxon>Bacillati</taxon>
        <taxon>Actinomycetota</taxon>
        <taxon>Actinomycetes</taxon>
        <taxon>Kitasatosporales</taxon>
        <taxon>Streptomycetaceae</taxon>
        <taxon>Streptomyces</taxon>
    </lineage>
</organism>
<reference evidence="2 3" key="1">
    <citation type="submission" date="2023-10" db="EMBL/GenBank/DDBJ databases">
        <authorList>
            <person name="Wang X.X."/>
        </authorList>
    </citation>
    <scope>NUCLEOTIDE SEQUENCE [LARGE SCALE GENOMIC DNA]</scope>
    <source>
        <strain evidence="2 3">NBRC 12816</strain>
    </source>
</reference>
<name>A0ABU4KDG2_9ACTN</name>
<dbReference type="Proteomes" id="UP001278571">
    <property type="component" value="Unassembled WGS sequence"/>
</dbReference>
<dbReference type="EMBL" id="JAWJZF010000461">
    <property type="protein sequence ID" value="MDX2295820.1"/>
    <property type="molecule type" value="Genomic_DNA"/>
</dbReference>
<evidence type="ECO:0000256" key="1">
    <source>
        <dbReference type="SAM" id="MobiDB-lite"/>
    </source>
</evidence>
<evidence type="ECO:0000313" key="3">
    <source>
        <dbReference type="Proteomes" id="UP001278571"/>
    </source>
</evidence>
<gene>
    <name evidence="2" type="ORF">R2363_27060</name>
</gene>
<accession>A0ABU4KDG2</accession>
<protein>
    <submittedName>
        <fullName evidence="2">Uncharacterized protein</fullName>
    </submittedName>
</protein>
<dbReference type="RefSeq" id="WP_319012008.1">
    <property type="nucleotide sequence ID" value="NZ_JAWJZF010000461.1"/>
</dbReference>
<keyword evidence="3" id="KW-1185">Reference proteome</keyword>
<sequence length="161" mass="17065">MPVDAERYANCHIYVDAADPGTLVDRLRPALGVAAVTPTSPDLVFGPLLVTGASNDYATGARAHPDDFLEWPVVPECDAVPGAAPAETVEAVSALLRCLWNRGYAALATCDFEDELPCAGGATRHPPPTRPSRGPGTLAGRAVRRVIRSVDPGVRRRGRRT</sequence>
<proteinExistence type="predicted"/>
<evidence type="ECO:0000313" key="2">
    <source>
        <dbReference type="EMBL" id="MDX2295820.1"/>
    </source>
</evidence>
<comment type="caution">
    <text evidence="2">The sequence shown here is derived from an EMBL/GenBank/DDBJ whole genome shotgun (WGS) entry which is preliminary data.</text>
</comment>